<sequence length="121" mass="13095" precursor="true">MTRAAALLLTALFSQAVWSATPTVEAFLADPVALLDEQGKLERELPLKDAPKTALAVLQYNEALELVQVELAGRKVWLDTMDLRLNPSKLVKLPCQKMPGSKTADSQNNSTIGFGAGCNQQ</sequence>
<feature type="region of interest" description="Disordered" evidence="1">
    <location>
        <begin position="97"/>
        <end position="121"/>
    </location>
</feature>
<dbReference type="Proteomes" id="UP000327111">
    <property type="component" value="Unassembled WGS sequence"/>
</dbReference>
<evidence type="ECO:0000313" key="4">
    <source>
        <dbReference type="Proteomes" id="UP000327111"/>
    </source>
</evidence>
<feature type="signal peptide" evidence="2">
    <location>
        <begin position="1"/>
        <end position="19"/>
    </location>
</feature>
<accession>A0A5E7PDQ7</accession>
<dbReference type="AlphaFoldDB" id="A0A5E7PDQ7"/>
<evidence type="ECO:0000256" key="2">
    <source>
        <dbReference type="SAM" id="SignalP"/>
    </source>
</evidence>
<protein>
    <submittedName>
        <fullName evidence="3">Uncharacterized protein</fullName>
    </submittedName>
</protein>
<proteinExistence type="predicted"/>
<evidence type="ECO:0000313" key="3">
    <source>
        <dbReference type="EMBL" id="VVP47469.1"/>
    </source>
</evidence>
<gene>
    <name evidence="3" type="ORF">PS854_05145</name>
</gene>
<feature type="chain" id="PRO_5022965563" evidence="2">
    <location>
        <begin position="20"/>
        <end position="121"/>
    </location>
</feature>
<feature type="compositionally biased region" description="Polar residues" evidence="1">
    <location>
        <begin position="103"/>
        <end position="121"/>
    </location>
</feature>
<organism evidence="3 4">
    <name type="scientific">Pseudomonas fluorescens</name>
    <dbReference type="NCBI Taxonomy" id="294"/>
    <lineage>
        <taxon>Bacteria</taxon>
        <taxon>Pseudomonadati</taxon>
        <taxon>Pseudomonadota</taxon>
        <taxon>Gammaproteobacteria</taxon>
        <taxon>Pseudomonadales</taxon>
        <taxon>Pseudomonadaceae</taxon>
        <taxon>Pseudomonas</taxon>
    </lineage>
</organism>
<dbReference type="RefSeq" id="WP_150735912.1">
    <property type="nucleotide sequence ID" value="NZ_CABVIF010000014.1"/>
</dbReference>
<keyword evidence="2" id="KW-0732">Signal</keyword>
<dbReference type="EMBL" id="CABVIF010000014">
    <property type="protein sequence ID" value="VVP47469.1"/>
    <property type="molecule type" value="Genomic_DNA"/>
</dbReference>
<evidence type="ECO:0000256" key="1">
    <source>
        <dbReference type="SAM" id="MobiDB-lite"/>
    </source>
</evidence>
<name>A0A5E7PDQ7_PSEFL</name>
<reference evidence="3 4" key="1">
    <citation type="submission" date="2019-09" db="EMBL/GenBank/DDBJ databases">
        <authorList>
            <person name="Chandra G."/>
            <person name="Truman W A."/>
        </authorList>
    </citation>
    <scope>NUCLEOTIDE SEQUENCE [LARGE SCALE GENOMIC DNA]</scope>
    <source>
        <strain evidence="3">PS854</strain>
    </source>
</reference>